<dbReference type="Gene3D" id="3.40.630.30">
    <property type="match status" value="1"/>
</dbReference>
<dbReference type="PANTHER" id="PTHR36449">
    <property type="entry name" value="ACETYLTRANSFERASE-RELATED"/>
    <property type="match status" value="1"/>
</dbReference>
<dbReference type="EMBL" id="CP036498">
    <property type="protein sequence ID" value="QUS37985.1"/>
    <property type="molecule type" value="Genomic_DNA"/>
</dbReference>
<evidence type="ECO:0000313" key="8">
    <source>
        <dbReference type="Proteomes" id="UP000682843"/>
    </source>
</evidence>
<gene>
    <name evidence="7" type="ORF">RPMA_03255</name>
</gene>
<feature type="domain" description="N-acetyltransferase" evidence="6">
    <location>
        <begin position="50"/>
        <end position="154"/>
    </location>
</feature>
<evidence type="ECO:0000256" key="2">
    <source>
        <dbReference type="ARBA" id="ARBA00022649"/>
    </source>
</evidence>
<dbReference type="Proteomes" id="UP000682843">
    <property type="component" value="Chromosome"/>
</dbReference>
<keyword evidence="3" id="KW-0808">Transferase</keyword>
<dbReference type="Pfam" id="PF13508">
    <property type="entry name" value="Acetyltransf_7"/>
    <property type="match status" value="1"/>
</dbReference>
<accession>A0ABX8A846</accession>
<evidence type="ECO:0000259" key="6">
    <source>
        <dbReference type="Pfam" id="PF13508"/>
    </source>
</evidence>
<proteinExistence type="predicted"/>
<keyword evidence="4" id="KW-0012">Acyltransferase</keyword>
<dbReference type="InterPro" id="IPR016181">
    <property type="entry name" value="Acyl_CoA_acyltransferase"/>
</dbReference>
<organism evidence="7 8">
    <name type="scientific">Tardiphaga alba</name>
    <dbReference type="NCBI Taxonomy" id="340268"/>
    <lineage>
        <taxon>Bacteria</taxon>
        <taxon>Pseudomonadati</taxon>
        <taxon>Pseudomonadota</taxon>
        <taxon>Alphaproteobacteria</taxon>
        <taxon>Hyphomicrobiales</taxon>
        <taxon>Nitrobacteraceae</taxon>
        <taxon>Tardiphaga</taxon>
    </lineage>
</organism>
<keyword evidence="2" id="KW-1277">Toxin-antitoxin system</keyword>
<dbReference type="InterPro" id="IPR000182">
    <property type="entry name" value="GNAT_dom"/>
</dbReference>
<keyword evidence="1" id="KW-0678">Repressor</keyword>
<comment type="catalytic activity">
    <reaction evidence="5">
        <text>glycyl-tRNA(Gly) + acetyl-CoA = N-acetylglycyl-tRNA(Gly) + CoA + H(+)</text>
        <dbReference type="Rhea" id="RHEA:81867"/>
        <dbReference type="Rhea" id="RHEA-COMP:9683"/>
        <dbReference type="Rhea" id="RHEA-COMP:19766"/>
        <dbReference type="ChEBI" id="CHEBI:15378"/>
        <dbReference type="ChEBI" id="CHEBI:57287"/>
        <dbReference type="ChEBI" id="CHEBI:57288"/>
        <dbReference type="ChEBI" id="CHEBI:78522"/>
        <dbReference type="ChEBI" id="CHEBI:232036"/>
    </reaction>
</comment>
<name>A0ABX8A846_9BRAD</name>
<evidence type="ECO:0000256" key="4">
    <source>
        <dbReference type="ARBA" id="ARBA00023315"/>
    </source>
</evidence>
<sequence>MIDRAFLARLRIEPLDRSRHERAGFHCGVDRVDNFLTNTAARQQDNDLTRVYVACLDQSDAVIGYYALNAHAIDAASLPQAMAKKLPNYPTIAAIYLSIIGFHRDHQGKGGGGFLMADAFRRCVQVADVVGAHFLVLDALNERAAKLYRELGFIDLPDHEPRMIIGMKAIREAL</sequence>
<keyword evidence="8" id="KW-1185">Reference proteome</keyword>
<reference evidence="7 8" key="1">
    <citation type="submission" date="2019-02" db="EMBL/GenBank/DDBJ databases">
        <title>Emended description of the genus Rhodopseudomonas and description of Rhodopseudomonas albus sp. nov., a non-phototrophic, heavy-metal-tolerant bacterium isolated from garden soil.</title>
        <authorList>
            <person name="Bao Z."/>
            <person name="Cao W.W."/>
            <person name="Sato Y."/>
            <person name="Nishizawa T."/>
            <person name="Zhao J."/>
            <person name="Guo Y."/>
            <person name="Ohta H."/>
        </authorList>
    </citation>
    <scope>NUCLEOTIDE SEQUENCE [LARGE SCALE GENOMIC DNA]</scope>
    <source>
        <strain evidence="7 8">SK50-23</strain>
    </source>
</reference>
<protein>
    <submittedName>
        <fullName evidence="7">GNAT family N-acetyltransferase</fullName>
    </submittedName>
</protein>
<dbReference type="SUPFAM" id="SSF55729">
    <property type="entry name" value="Acyl-CoA N-acyltransferases (Nat)"/>
    <property type="match status" value="1"/>
</dbReference>
<dbReference type="RefSeq" id="WP_211911516.1">
    <property type="nucleotide sequence ID" value="NZ_CP036498.1"/>
</dbReference>
<dbReference type="PANTHER" id="PTHR36449:SF1">
    <property type="entry name" value="ACETYLTRANSFERASE"/>
    <property type="match status" value="1"/>
</dbReference>
<evidence type="ECO:0000256" key="1">
    <source>
        <dbReference type="ARBA" id="ARBA00022491"/>
    </source>
</evidence>
<evidence type="ECO:0000256" key="5">
    <source>
        <dbReference type="ARBA" id="ARBA00049880"/>
    </source>
</evidence>
<evidence type="ECO:0000256" key="3">
    <source>
        <dbReference type="ARBA" id="ARBA00022679"/>
    </source>
</evidence>
<evidence type="ECO:0000313" key="7">
    <source>
        <dbReference type="EMBL" id="QUS37985.1"/>
    </source>
</evidence>